<dbReference type="InterPro" id="IPR056944">
    <property type="entry name" value="Tubby_C-like"/>
</dbReference>
<organism evidence="2 3">
    <name type="scientific">Kurthia sibirica</name>
    <dbReference type="NCBI Taxonomy" id="202750"/>
    <lineage>
        <taxon>Bacteria</taxon>
        <taxon>Bacillati</taxon>
        <taxon>Bacillota</taxon>
        <taxon>Bacilli</taxon>
        <taxon>Bacillales</taxon>
        <taxon>Caryophanaceae</taxon>
        <taxon>Kurthia</taxon>
    </lineage>
</organism>
<dbReference type="AlphaFoldDB" id="A0A2U3AI51"/>
<dbReference type="OrthoDB" id="2739369at2"/>
<accession>A0A2U3AI51</accession>
<evidence type="ECO:0000313" key="3">
    <source>
        <dbReference type="Proteomes" id="UP000245938"/>
    </source>
</evidence>
<sequence length="170" mass="20007">MKKYRYDFKKEDSFDDEILMLNEEGHVLYELVKNKHNLGTAIIHHTIRGGLKFTYKILDISGQIIWSLNCLFTGFCYKLSSNKMNYEVIQKRVQLLEKKQLFTIANQKYEFELTSKKEGRLTCNGELIATAFDSNALQRKNQQFEIVIFATEDKMAALMAVFFQSFYIER</sequence>
<keyword evidence="3" id="KW-1185">Reference proteome</keyword>
<dbReference type="RefSeq" id="WP_109307256.1">
    <property type="nucleotide sequence ID" value="NZ_BJUF01000133.1"/>
</dbReference>
<feature type="domain" description="Tubby C-terminal" evidence="1">
    <location>
        <begin position="4"/>
        <end position="167"/>
    </location>
</feature>
<name>A0A2U3AI51_9BACL</name>
<proteinExistence type="predicted"/>
<evidence type="ECO:0000313" key="2">
    <source>
        <dbReference type="EMBL" id="PWI24131.1"/>
    </source>
</evidence>
<reference evidence="2 3" key="1">
    <citation type="submission" date="2018-05" db="EMBL/GenBank/DDBJ databases">
        <title>Kurthia sibirica genome sequence.</title>
        <authorList>
            <person name="Maclea K.S."/>
            <person name="Goen A.E."/>
        </authorList>
    </citation>
    <scope>NUCLEOTIDE SEQUENCE [LARGE SCALE GENOMIC DNA]</scope>
    <source>
        <strain evidence="2 3">ATCC 49154</strain>
    </source>
</reference>
<evidence type="ECO:0000259" key="1">
    <source>
        <dbReference type="Pfam" id="PF23728"/>
    </source>
</evidence>
<dbReference type="Pfam" id="PF23728">
    <property type="entry name" value="Tubby_C_like"/>
    <property type="match status" value="1"/>
</dbReference>
<comment type="caution">
    <text evidence="2">The sequence shown here is derived from an EMBL/GenBank/DDBJ whole genome shotgun (WGS) entry which is preliminary data.</text>
</comment>
<gene>
    <name evidence="2" type="ORF">DEX24_15195</name>
</gene>
<dbReference type="Proteomes" id="UP000245938">
    <property type="component" value="Unassembled WGS sequence"/>
</dbReference>
<protein>
    <recommendedName>
        <fullName evidence="1">Tubby C-terminal domain-containing protein</fullName>
    </recommendedName>
</protein>
<dbReference type="EMBL" id="QFVR01000028">
    <property type="protein sequence ID" value="PWI24131.1"/>
    <property type="molecule type" value="Genomic_DNA"/>
</dbReference>